<comment type="caution">
    <text evidence="2">The sequence shown here is derived from an EMBL/GenBank/DDBJ whole genome shotgun (WGS) entry which is preliminary data.</text>
</comment>
<name>A0ABR9LNR6_9ACTN</name>
<sequence length="199" mass="22359">MTGPQPLGTIEREYRWLSERIDLPGEVGDFLAVRAEHRCITDTYFDTPDFRLHHMGSRLRIRIQPPKRFVTFKGGSTTGSPDGYRVRPELEVAADGDIEGTEPFLIARRLVDGELTEIGTITNNRYAVTYTGPSEQEVEIAVDDVDYGVGAREWRLEAEGPEPAVHLAARALTAMFPFLRPAPFGKVQEMLIRRGRVTC</sequence>
<accession>A0ABR9LNR6</accession>
<dbReference type="Gene3D" id="2.40.320.10">
    <property type="entry name" value="Hypothetical Protein Pfu-838710-001"/>
    <property type="match status" value="1"/>
</dbReference>
<dbReference type="SMART" id="SM01118">
    <property type="entry name" value="CYTH"/>
    <property type="match status" value="1"/>
</dbReference>
<dbReference type="InterPro" id="IPR023577">
    <property type="entry name" value="CYTH_domain"/>
</dbReference>
<dbReference type="Pfam" id="PF01928">
    <property type="entry name" value="CYTH"/>
    <property type="match status" value="1"/>
</dbReference>
<proteinExistence type="predicted"/>
<dbReference type="SUPFAM" id="SSF55154">
    <property type="entry name" value="CYTH-like phosphatases"/>
    <property type="match status" value="1"/>
</dbReference>
<organism evidence="2 3">
    <name type="scientific">Nonomuraea angiospora</name>
    <dbReference type="NCBI Taxonomy" id="46172"/>
    <lineage>
        <taxon>Bacteria</taxon>
        <taxon>Bacillati</taxon>
        <taxon>Actinomycetota</taxon>
        <taxon>Actinomycetes</taxon>
        <taxon>Streptosporangiales</taxon>
        <taxon>Streptosporangiaceae</taxon>
        <taxon>Nonomuraea</taxon>
    </lineage>
</organism>
<evidence type="ECO:0000313" key="2">
    <source>
        <dbReference type="EMBL" id="MBE1582307.1"/>
    </source>
</evidence>
<dbReference type="RefSeq" id="WP_192783609.1">
    <property type="nucleotide sequence ID" value="NZ_JADBEK010000001.1"/>
</dbReference>
<keyword evidence="3" id="KW-1185">Reference proteome</keyword>
<dbReference type="EMBL" id="JADBEK010000001">
    <property type="protein sequence ID" value="MBE1582307.1"/>
    <property type="molecule type" value="Genomic_DNA"/>
</dbReference>
<feature type="domain" description="CYTH" evidence="1">
    <location>
        <begin position="9"/>
        <end position="199"/>
    </location>
</feature>
<gene>
    <name evidence="2" type="ORF">H4W80_000565</name>
</gene>
<reference evidence="2 3" key="1">
    <citation type="submission" date="2020-10" db="EMBL/GenBank/DDBJ databases">
        <title>Sequencing the genomes of 1000 actinobacteria strains.</title>
        <authorList>
            <person name="Klenk H.-P."/>
        </authorList>
    </citation>
    <scope>NUCLEOTIDE SEQUENCE [LARGE SCALE GENOMIC DNA]</scope>
    <source>
        <strain evidence="2 3">DSM 43173</strain>
    </source>
</reference>
<evidence type="ECO:0000259" key="1">
    <source>
        <dbReference type="PROSITE" id="PS51707"/>
    </source>
</evidence>
<evidence type="ECO:0000313" key="3">
    <source>
        <dbReference type="Proteomes" id="UP000633509"/>
    </source>
</evidence>
<dbReference type="InterPro" id="IPR033469">
    <property type="entry name" value="CYTH-like_dom_sf"/>
</dbReference>
<dbReference type="Proteomes" id="UP000633509">
    <property type="component" value="Unassembled WGS sequence"/>
</dbReference>
<dbReference type="PROSITE" id="PS51707">
    <property type="entry name" value="CYTH"/>
    <property type="match status" value="1"/>
</dbReference>
<protein>
    <submittedName>
        <fullName evidence="2">Uncharacterized protein YjbK</fullName>
    </submittedName>
</protein>